<dbReference type="PANTHER" id="PTHR13078:SF56">
    <property type="entry name" value="PEROXISOMAL MULTIFUNCTIONAL ENZYME TYPE 2"/>
    <property type="match status" value="1"/>
</dbReference>
<name>A0A1G8EJ67_PSEOR</name>
<dbReference type="InterPro" id="IPR002539">
    <property type="entry name" value="MaoC-like_dom"/>
</dbReference>
<dbReference type="GO" id="GO:0004300">
    <property type="term" value="F:enoyl-CoA hydratase activity"/>
    <property type="evidence" value="ECO:0007669"/>
    <property type="project" value="TreeGrafter"/>
</dbReference>
<evidence type="ECO:0000313" key="4">
    <source>
        <dbReference type="EMBL" id="SDH69983.1"/>
    </source>
</evidence>
<dbReference type="Proteomes" id="UP000198967">
    <property type="component" value="Unassembled WGS sequence"/>
</dbReference>
<evidence type="ECO:0000313" key="5">
    <source>
        <dbReference type="Proteomes" id="UP000198967"/>
    </source>
</evidence>
<dbReference type="PANTHER" id="PTHR13078">
    <property type="entry name" value="PEROXISOMAL MULTIFUNCTIONAL ENZYME TYPE 2-RELATED"/>
    <property type="match status" value="1"/>
</dbReference>
<dbReference type="Gene3D" id="3.10.129.10">
    <property type="entry name" value="Hotdog Thioesterase"/>
    <property type="match status" value="1"/>
</dbReference>
<dbReference type="RefSeq" id="WP_093089866.1">
    <property type="nucleotide sequence ID" value="NZ_FNBE01000037.1"/>
</dbReference>
<evidence type="ECO:0000259" key="2">
    <source>
        <dbReference type="Pfam" id="PF01575"/>
    </source>
</evidence>
<dbReference type="CDD" id="cd03448">
    <property type="entry name" value="HDE_HSD"/>
    <property type="match status" value="1"/>
</dbReference>
<proteinExistence type="inferred from homology"/>
<dbReference type="Pfam" id="PF01575">
    <property type="entry name" value="MaoC_dehydratas"/>
    <property type="match status" value="1"/>
</dbReference>
<evidence type="ECO:0000256" key="1">
    <source>
        <dbReference type="ARBA" id="ARBA00005254"/>
    </source>
</evidence>
<accession>A0A1G8EJ67</accession>
<evidence type="ECO:0000259" key="3">
    <source>
        <dbReference type="Pfam" id="PF22622"/>
    </source>
</evidence>
<protein>
    <submittedName>
        <fullName evidence="4">Acyl dehydratase</fullName>
    </submittedName>
</protein>
<organism evidence="4 5">
    <name type="scientific">Pseudonocardia oroxyli</name>
    <dbReference type="NCBI Taxonomy" id="366584"/>
    <lineage>
        <taxon>Bacteria</taxon>
        <taxon>Bacillati</taxon>
        <taxon>Actinomycetota</taxon>
        <taxon>Actinomycetes</taxon>
        <taxon>Pseudonocardiales</taxon>
        <taxon>Pseudonocardiaceae</taxon>
        <taxon>Pseudonocardia</taxon>
    </lineage>
</organism>
<dbReference type="GO" id="GO:0044594">
    <property type="term" value="F:17-beta-hydroxysteroid dehydrogenase (NAD+) activity"/>
    <property type="evidence" value="ECO:0007669"/>
    <property type="project" value="TreeGrafter"/>
</dbReference>
<gene>
    <name evidence="4" type="ORF">SAMN05216377_13711</name>
</gene>
<reference evidence="4 5" key="1">
    <citation type="submission" date="2016-10" db="EMBL/GenBank/DDBJ databases">
        <authorList>
            <person name="de Groot N.N."/>
        </authorList>
    </citation>
    <scope>NUCLEOTIDE SEQUENCE [LARGE SCALE GENOMIC DNA]</scope>
    <source>
        <strain evidence="4 5">CGMCC 4.3143</strain>
    </source>
</reference>
<feature type="domain" description="MaoC-like" evidence="2">
    <location>
        <begin position="158"/>
        <end position="266"/>
    </location>
</feature>
<dbReference type="EMBL" id="FNBE01000037">
    <property type="protein sequence ID" value="SDH69983.1"/>
    <property type="molecule type" value="Genomic_DNA"/>
</dbReference>
<dbReference type="AlphaFoldDB" id="A0A1G8EJ67"/>
<dbReference type="GO" id="GO:0003857">
    <property type="term" value="F:(3S)-3-hydroxyacyl-CoA dehydrogenase (NAD+) activity"/>
    <property type="evidence" value="ECO:0007669"/>
    <property type="project" value="TreeGrafter"/>
</dbReference>
<dbReference type="InterPro" id="IPR054357">
    <property type="entry name" value="MFE-2_N"/>
</dbReference>
<dbReference type="SUPFAM" id="SSF54637">
    <property type="entry name" value="Thioesterase/thiol ester dehydrase-isomerase"/>
    <property type="match status" value="2"/>
</dbReference>
<dbReference type="GO" id="GO:0006635">
    <property type="term" value="P:fatty acid beta-oxidation"/>
    <property type="evidence" value="ECO:0007669"/>
    <property type="project" value="TreeGrafter"/>
</dbReference>
<keyword evidence="5" id="KW-1185">Reference proteome</keyword>
<sequence length="286" mass="30710">MALDLTMAESVSGRTTVSWDPGRAILYALAVGAGGEDPETELEFTTDNTVGLEQAVLPTFPLALETETNVPWSGMKAGSLLHAGRSLTVHSEIPPKGEAVVKSGVGKIYDKGNSALVEMWHTMSDTSGRLLAVIEAQVLLRDQGGFGGGRGVTDRWQLPDRKPDAVVEQATMPWQALLYRLSNGHQGHLSPLHTDPEYASQIGFKRPPVQGDCTFGFAGRALLQTVLGGDPSMFGSMAARFVEPVIPGDVLRTSIWDEGEQILFVTRTGKDVLVLDRGVAARRSQS</sequence>
<comment type="similarity">
    <text evidence="1">Belongs to the enoyl-CoA hydratase/isomerase family.</text>
</comment>
<dbReference type="InterPro" id="IPR029069">
    <property type="entry name" value="HotDog_dom_sf"/>
</dbReference>
<feature type="domain" description="Peroxisomal multifunctional enzyme type 2-like N-terminal" evidence="3">
    <location>
        <begin position="23"/>
        <end position="141"/>
    </location>
</feature>
<dbReference type="OrthoDB" id="5522043at2"/>
<dbReference type="Pfam" id="PF22622">
    <property type="entry name" value="MFE-2_hydrat-2_N"/>
    <property type="match status" value="1"/>
</dbReference>
<dbReference type="STRING" id="366584.SAMN05216377_13711"/>